<organism evidence="1 2">
    <name type="scientific">Cystoisospora suis</name>
    <dbReference type="NCBI Taxonomy" id="483139"/>
    <lineage>
        <taxon>Eukaryota</taxon>
        <taxon>Sar</taxon>
        <taxon>Alveolata</taxon>
        <taxon>Apicomplexa</taxon>
        <taxon>Conoidasida</taxon>
        <taxon>Coccidia</taxon>
        <taxon>Eucoccidiorida</taxon>
        <taxon>Eimeriorina</taxon>
        <taxon>Sarcocystidae</taxon>
        <taxon>Cystoisospora</taxon>
    </lineage>
</organism>
<dbReference type="Proteomes" id="UP000221165">
    <property type="component" value="Unassembled WGS sequence"/>
</dbReference>
<sequence>MHPADVQREDQVVINSAGGAVTLHRAEDSQLYVNGDIQGASVWAKLLRASNILDHYWGPVTVFAFPDSALLDPDNRPIPDCVWNGFLREENKDYLLRFLGNMIVPGVFDTASLKEGNTLLPLVGVPWEVGKPGPPDSEHDSASISIGDTSILVPDIRTEEGVLHLFAAFKPHIEKDFSNAVYWTCLDDFLRENPSFISLAFRLLDSGRPLPKLGAPPGPRPEWVARWSEKWRPYKPSVARPPARRAPA</sequence>
<reference evidence="1 2" key="1">
    <citation type="journal article" date="2017" name="Int. J. Parasitol.">
        <title>The genome of the protozoan parasite Cystoisospora suis and a reverse vaccinology approach to identify vaccine candidates.</title>
        <authorList>
            <person name="Palmieri N."/>
            <person name="Shrestha A."/>
            <person name="Ruttkowski B."/>
            <person name="Beck T."/>
            <person name="Vogl C."/>
            <person name="Tomley F."/>
            <person name="Blake D.P."/>
            <person name="Joachim A."/>
        </authorList>
    </citation>
    <scope>NUCLEOTIDE SEQUENCE [LARGE SCALE GENOMIC DNA]</scope>
    <source>
        <strain evidence="1 2">Wien I</strain>
    </source>
</reference>
<evidence type="ECO:0000313" key="2">
    <source>
        <dbReference type="Proteomes" id="UP000221165"/>
    </source>
</evidence>
<dbReference type="OrthoDB" id="347762at2759"/>
<evidence type="ECO:0000313" key="1">
    <source>
        <dbReference type="EMBL" id="PHJ22901.1"/>
    </source>
</evidence>
<comment type="caution">
    <text evidence="1">The sequence shown here is derived from an EMBL/GenBank/DDBJ whole genome shotgun (WGS) entry which is preliminary data.</text>
</comment>
<dbReference type="InterPro" id="IPR036378">
    <property type="entry name" value="FAS1_dom_sf"/>
</dbReference>
<dbReference type="AlphaFoldDB" id="A0A2C6KFU3"/>
<dbReference type="Gene3D" id="2.30.180.10">
    <property type="entry name" value="FAS1 domain"/>
    <property type="match status" value="1"/>
</dbReference>
<dbReference type="SUPFAM" id="SSF82153">
    <property type="entry name" value="FAS1 domain"/>
    <property type="match status" value="1"/>
</dbReference>
<dbReference type="EMBL" id="MIGC01001421">
    <property type="protein sequence ID" value="PHJ22901.1"/>
    <property type="molecule type" value="Genomic_DNA"/>
</dbReference>
<keyword evidence="2" id="KW-1185">Reference proteome</keyword>
<proteinExistence type="predicted"/>
<name>A0A2C6KFU3_9APIC</name>
<gene>
    <name evidence="1" type="ORF">CSUI_003243</name>
</gene>
<dbReference type="RefSeq" id="XP_067924578.1">
    <property type="nucleotide sequence ID" value="XM_068063441.1"/>
</dbReference>
<accession>A0A2C6KFU3</accession>
<dbReference type="GeneID" id="94426652"/>
<dbReference type="VEuPathDB" id="ToxoDB:CSUI_003243"/>
<protein>
    <submittedName>
        <fullName evidence="1">Uncharacterized protein</fullName>
    </submittedName>
</protein>